<evidence type="ECO:0000313" key="2">
    <source>
        <dbReference type="Proteomes" id="UP000620550"/>
    </source>
</evidence>
<dbReference type="InterPro" id="IPR025350">
    <property type="entry name" value="DUF4254"/>
</dbReference>
<dbReference type="Pfam" id="PF14063">
    <property type="entry name" value="DUF4254"/>
    <property type="match status" value="1"/>
</dbReference>
<dbReference type="EMBL" id="BNAF01000011">
    <property type="protein sequence ID" value="GHE43622.1"/>
    <property type="molecule type" value="Genomic_DNA"/>
</dbReference>
<accession>A0ABQ3HX72</accession>
<sequence>MISEIANTIFQQAIDRYHQFDRIDHPLENPYERSSLKHLLYLKCWIDTVQWHMEDVVREPGIDPKDGLYWKRRIDESNQVRTDTVEYIDSYYLQLFAQVDPKPEARINTESPAWAIDRLSILALKIYHMEQETLRADADETHIQACHTKLAVLLEQRKDLSQSIDELLIDIAEGNKYMKVYKQMKMYNDPSLNPVLYSQKK</sequence>
<proteinExistence type="predicted"/>
<reference evidence="2" key="1">
    <citation type="journal article" date="2019" name="Int. J. Syst. Evol. Microbiol.">
        <title>The Global Catalogue of Microorganisms (GCM) 10K type strain sequencing project: providing services to taxonomists for standard genome sequencing and annotation.</title>
        <authorList>
            <consortium name="The Broad Institute Genomics Platform"/>
            <consortium name="The Broad Institute Genome Sequencing Center for Infectious Disease"/>
            <person name="Wu L."/>
            <person name="Ma J."/>
        </authorList>
    </citation>
    <scope>NUCLEOTIDE SEQUENCE [LARGE SCALE GENOMIC DNA]</scope>
    <source>
        <strain evidence="2">CGMCC 1.12966</strain>
    </source>
</reference>
<keyword evidence="2" id="KW-1185">Reference proteome</keyword>
<gene>
    <name evidence="1" type="ORF">GCM10017764_28640</name>
</gene>
<organism evidence="1 2">
    <name type="scientific">Sphingobacterium griseoflavum</name>
    <dbReference type="NCBI Taxonomy" id="1474952"/>
    <lineage>
        <taxon>Bacteria</taxon>
        <taxon>Pseudomonadati</taxon>
        <taxon>Bacteroidota</taxon>
        <taxon>Sphingobacteriia</taxon>
        <taxon>Sphingobacteriales</taxon>
        <taxon>Sphingobacteriaceae</taxon>
        <taxon>Sphingobacterium</taxon>
    </lineage>
</organism>
<dbReference type="Proteomes" id="UP000620550">
    <property type="component" value="Unassembled WGS sequence"/>
</dbReference>
<protein>
    <recommendedName>
        <fullName evidence="3">DUF4254 domain-containing protein</fullName>
    </recommendedName>
</protein>
<evidence type="ECO:0000313" key="1">
    <source>
        <dbReference type="EMBL" id="GHE43622.1"/>
    </source>
</evidence>
<comment type="caution">
    <text evidence="1">The sequence shown here is derived from an EMBL/GenBank/DDBJ whole genome shotgun (WGS) entry which is preliminary data.</text>
</comment>
<evidence type="ECO:0008006" key="3">
    <source>
        <dbReference type="Google" id="ProtNLM"/>
    </source>
</evidence>
<name>A0ABQ3HX72_9SPHI</name>
<dbReference type="RefSeq" id="WP_189627386.1">
    <property type="nucleotide sequence ID" value="NZ_BNAF01000011.1"/>
</dbReference>